<dbReference type="Proteomes" id="UP001500655">
    <property type="component" value="Unassembled WGS sequence"/>
</dbReference>
<evidence type="ECO:0000313" key="2">
    <source>
        <dbReference type="EMBL" id="GAA1762488.1"/>
    </source>
</evidence>
<protein>
    <recommendedName>
        <fullName evidence="1">Condensation domain-containing protein</fullName>
    </recommendedName>
</protein>
<proteinExistence type="predicted"/>
<name>A0ABP4X0L8_9ACTN</name>
<dbReference type="Pfam" id="PF00668">
    <property type="entry name" value="Condensation"/>
    <property type="match status" value="1"/>
</dbReference>
<evidence type="ECO:0000259" key="1">
    <source>
        <dbReference type="Pfam" id="PF00668"/>
    </source>
</evidence>
<reference evidence="3" key="1">
    <citation type="journal article" date="2019" name="Int. J. Syst. Evol. Microbiol.">
        <title>The Global Catalogue of Microorganisms (GCM) 10K type strain sequencing project: providing services to taxonomists for standard genome sequencing and annotation.</title>
        <authorList>
            <consortium name="The Broad Institute Genomics Platform"/>
            <consortium name="The Broad Institute Genome Sequencing Center for Infectious Disease"/>
            <person name="Wu L."/>
            <person name="Ma J."/>
        </authorList>
    </citation>
    <scope>NUCLEOTIDE SEQUENCE [LARGE SCALE GENOMIC DNA]</scope>
    <source>
        <strain evidence="3">JCM 13249</strain>
    </source>
</reference>
<keyword evidence="3" id="KW-1185">Reference proteome</keyword>
<gene>
    <name evidence="2" type="ORF">GCM10009681_36990</name>
</gene>
<dbReference type="Gene3D" id="3.30.559.10">
    <property type="entry name" value="Chloramphenicol acetyltransferase-like domain"/>
    <property type="match status" value="1"/>
</dbReference>
<organism evidence="2 3">
    <name type="scientific">Luedemannella helvata</name>
    <dbReference type="NCBI Taxonomy" id="349315"/>
    <lineage>
        <taxon>Bacteria</taxon>
        <taxon>Bacillati</taxon>
        <taxon>Actinomycetota</taxon>
        <taxon>Actinomycetes</taxon>
        <taxon>Micromonosporales</taxon>
        <taxon>Micromonosporaceae</taxon>
        <taxon>Luedemannella</taxon>
    </lineage>
</organism>
<evidence type="ECO:0000313" key="3">
    <source>
        <dbReference type="Proteomes" id="UP001500655"/>
    </source>
</evidence>
<feature type="domain" description="Condensation" evidence="1">
    <location>
        <begin position="50"/>
        <end position="325"/>
    </location>
</feature>
<dbReference type="EMBL" id="BAAALS010000018">
    <property type="protein sequence ID" value="GAA1762488.1"/>
    <property type="molecule type" value="Genomic_DNA"/>
</dbReference>
<dbReference type="SUPFAM" id="SSF52777">
    <property type="entry name" value="CoA-dependent acyltransferases"/>
    <property type="match status" value="2"/>
</dbReference>
<dbReference type="Gene3D" id="3.30.559.30">
    <property type="entry name" value="Nonribosomal peptide synthetase, condensation domain"/>
    <property type="match status" value="1"/>
</dbReference>
<accession>A0ABP4X0L8</accession>
<comment type="caution">
    <text evidence="2">The sequence shown here is derived from an EMBL/GenBank/DDBJ whole genome shotgun (WGS) entry which is preliminary data.</text>
</comment>
<dbReference type="RefSeq" id="WP_344083248.1">
    <property type="nucleotide sequence ID" value="NZ_BAAALS010000018.1"/>
</dbReference>
<dbReference type="InterPro" id="IPR001242">
    <property type="entry name" value="Condensation_dom"/>
</dbReference>
<sequence>MVSAVSRIVVPFRGTTSGVEELTWGQREIWTAMVTQQSWLPIFFIEELAPGTTVEDVTARLRRQMERYDSMRTRLAFGPDGEPRQVVTQAGEITLEVFEAGDADPAGVAAEVQQRYRSDDYDFVRDWPARTAVVLCRGTPTHLVSVYCHLVMDAHARAAMLRGLGDSDATPNEAMRPTQLARWEHGDVARKLSAASMAYWERQLREIPARRFAPSTDPHAPRYWEAVFRSRALHLALQIIAPRAAGSTAPLLAVFAVALARVTGSNPVVAQVVVSNRFHEHLANVFAPVNQTGLWVLDVAGMTVTEAVGRARRRAMSTYKNAYYDPRDRADLIARLSWERGEELDLTCFFNDRRMSPATDDLPTAADVTAASATTTFTWRTRTDQPSERLFVHVEDATDDIYLSAWTDTRYLAPGDLEAVLREMEAVAIAAALDPAEPTRAPIPQPEHL</sequence>
<dbReference type="InterPro" id="IPR023213">
    <property type="entry name" value="CAT-like_dom_sf"/>
</dbReference>